<dbReference type="Gene3D" id="3.40.630.10">
    <property type="entry name" value="Zn peptidases"/>
    <property type="match status" value="1"/>
</dbReference>
<reference evidence="2" key="1">
    <citation type="journal article" date="2019" name="Int. J. Syst. Evol. Microbiol.">
        <title>The Global Catalogue of Microorganisms (GCM) 10K type strain sequencing project: providing services to taxonomists for standard genome sequencing and annotation.</title>
        <authorList>
            <consortium name="The Broad Institute Genomics Platform"/>
            <consortium name="The Broad Institute Genome Sequencing Center for Infectious Disease"/>
            <person name="Wu L."/>
            <person name="Ma J."/>
        </authorList>
    </citation>
    <scope>NUCLEOTIDE SEQUENCE [LARGE SCALE GENOMIC DNA]</scope>
    <source>
        <strain evidence="2">JCM 18961</strain>
    </source>
</reference>
<comment type="caution">
    <text evidence="1">The sequence shown here is derived from an EMBL/GenBank/DDBJ whole genome shotgun (WGS) entry which is preliminary data.</text>
</comment>
<name>A0ABP8XVR6_9MICO</name>
<evidence type="ECO:0000313" key="1">
    <source>
        <dbReference type="EMBL" id="GAA4716348.1"/>
    </source>
</evidence>
<dbReference type="EMBL" id="BAABLO010000004">
    <property type="protein sequence ID" value="GAA4716348.1"/>
    <property type="molecule type" value="Genomic_DNA"/>
</dbReference>
<sequence length="151" mass="16349">MRTYDEQTRAAVLKAIRRIVVAECQASGSPRDPDFELFDGFPATTNDPDVTRQVAEAFDVHFGDRASELPVQSASEDFSDIPRAFGVPYTYWGIGGNDPETYRAAVDSGRVAQDIPVNHSPAFAPVLQPTLDTGTEALVVAALAWLHPASD</sequence>
<dbReference type="RefSeq" id="WP_345501783.1">
    <property type="nucleotide sequence ID" value="NZ_BAABLO010000004.1"/>
</dbReference>
<protein>
    <recommendedName>
        <fullName evidence="3">Peptidase M20 dimerisation domain-containing protein</fullName>
    </recommendedName>
</protein>
<dbReference type="SUPFAM" id="SSF53187">
    <property type="entry name" value="Zn-dependent exopeptidases"/>
    <property type="match status" value="1"/>
</dbReference>
<proteinExistence type="predicted"/>
<evidence type="ECO:0008006" key="3">
    <source>
        <dbReference type="Google" id="ProtNLM"/>
    </source>
</evidence>
<dbReference type="Proteomes" id="UP001500556">
    <property type="component" value="Unassembled WGS sequence"/>
</dbReference>
<gene>
    <name evidence="1" type="ORF">GCM10025782_11610</name>
</gene>
<organism evidence="1 2">
    <name type="scientific">Pedococcus ginsenosidimutans</name>
    <dbReference type="NCBI Taxonomy" id="490570"/>
    <lineage>
        <taxon>Bacteria</taxon>
        <taxon>Bacillati</taxon>
        <taxon>Actinomycetota</taxon>
        <taxon>Actinomycetes</taxon>
        <taxon>Micrococcales</taxon>
        <taxon>Intrasporangiaceae</taxon>
        <taxon>Pedococcus</taxon>
    </lineage>
</organism>
<keyword evidence="2" id="KW-1185">Reference proteome</keyword>
<evidence type="ECO:0000313" key="2">
    <source>
        <dbReference type="Proteomes" id="UP001500556"/>
    </source>
</evidence>
<accession>A0ABP8XVR6</accession>